<sequence>MPRVEIVDGPGIWGLVLALFDSMPIGNYSRPTYFKVQEKPGDTLHAEATIIGCTKVPGPEVWEIVGEIRLHGTWTKFKATYSTPLRSGSMEYGL</sequence>
<accession>A0A1G1W4S4</accession>
<dbReference type="AlphaFoldDB" id="A0A1G1W4S4"/>
<dbReference type="Proteomes" id="UP000176299">
    <property type="component" value="Unassembled WGS sequence"/>
</dbReference>
<gene>
    <name evidence="1" type="ORF">A2113_02210</name>
</gene>
<organism evidence="1 2">
    <name type="scientific">Candidatus Woykebacteria bacterium GWA1_44_8</name>
    <dbReference type="NCBI Taxonomy" id="1802591"/>
    <lineage>
        <taxon>Bacteria</taxon>
        <taxon>Candidatus Woykeibacteriota</taxon>
    </lineage>
</organism>
<comment type="caution">
    <text evidence="1">The sequence shown here is derived from an EMBL/GenBank/DDBJ whole genome shotgun (WGS) entry which is preliminary data.</text>
</comment>
<proteinExistence type="predicted"/>
<dbReference type="STRING" id="1802591.A2113_02210"/>
<name>A0A1G1W4S4_9BACT</name>
<dbReference type="EMBL" id="MHCN01000001">
    <property type="protein sequence ID" value="OGY22682.1"/>
    <property type="molecule type" value="Genomic_DNA"/>
</dbReference>
<protein>
    <submittedName>
        <fullName evidence="1">Uncharacterized protein</fullName>
    </submittedName>
</protein>
<evidence type="ECO:0000313" key="2">
    <source>
        <dbReference type="Proteomes" id="UP000176299"/>
    </source>
</evidence>
<evidence type="ECO:0000313" key="1">
    <source>
        <dbReference type="EMBL" id="OGY22682.1"/>
    </source>
</evidence>
<reference evidence="1 2" key="1">
    <citation type="journal article" date="2016" name="Nat. Commun.">
        <title>Thousands of microbial genomes shed light on interconnected biogeochemical processes in an aquifer system.</title>
        <authorList>
            <person name="Anantharaman K."/>
            <person name="Brown C.T."/>
            <person name="Hug L.A."/>
            <person name="Sharon I."/>
            <person name="Castelle C.J."/>
            <person name="Probst A.J."/>
            <person name="Thomas B.C."/>
            <person name="Singh A."/>
            <person name="Wilkins M.J."/>
            <person name="Karaoz U."/>
            <person name="Brodie E.L."/>
            <person name="Williams K.H."/>
            <person name="Hubbard S.S."/>
            <person name="Banfield J.F."/>
        </authorList>
    </citation>
    <scope>NUCLEOTIDE SEQUENCE [LARGE SCALE GENOMIC DNA]</scope>
</reference>